<dbReference type="GO" id="GO:0004803">
    <property type="term" value="F:transposase activity"/>
    <property type="evidence" value="ECO:0007669"/>
    <property type="project" value="InterPro"/>
</dbReference>
<protein>
    <submittedName>
        <fullName evidence="2">Transposase</fullName>
    </submittedName>
</protein>
<dbReference type="Pfam" id="PF01797">
    <property type="entry name" value="Y1_Tnp"/>
    <property type="match status" value="1"/>
</dbReference>
<dbReference type="SMART" id="SM01321">
    <property type="entry name" value="Y1_Tnp"/>
    <property type="match status" value="1"/>
</dbReference>
<name>A0AAW9A9C7_9BACL</name>
<feature type="domain" description="Transposase IS200-like" evidence="1">
    <location>
        <begin position="9"/>
        <end position="123"/>
    </location>
</feature>
<organism evidence="2 3">
    <name type="scientific">Sporosarcina thermotolerans</name>
    <dbReference type="NCBI Taxonomy" id="633404"/>
    <lineage>
        <taxon>Bacteria</taxon>
        <taxon>Bacillati</taxon>
        <taxon>Bacillota</taxon>
        <taxon>Bacilli</taxon>
        <taxon>Bacillales</taxon>
        <taxon>Caryophanaceae</taxon>
        <taxon>Sporosarcina</taxon>
    </lineage>
</organism>
<evidence type="ECO:0000313" key="2">
    <source>
        <dbReference type="EMBL" id="MDW0116241.1"/>
    </source>
</evidence>
<proteinExistence type="predicted"/>
<dbReference type="PANTHER" id="PTHR34322:SF2">
    <property type="entry name" value="TRANSPOSASE IS200-LIKE DOMAIN-CONTAINING PROTEIN"/>
    <property type="match status" value="1"/>
</dbReference>
<dbReference type="EMBL" id="JAUBDJ010000002">
    <property type="protein sequence ID" value="MDW0116241.1"/>
    <property type="molecule type" value="Genomic_DNA"/>
</dbReference>
<comment type="caution">
    <text evidence="2">The sequence shown here is derived from an EMBL/GenBank/DDBJ whole genome shotgun (WGS) entry which is preliminary data.</text>
</comment>
<evidence type="ECO:0000259" key="1">
    <source>
        <dbReference type="SMART" id="SM01321"/>
    </source>
</evidence>
<dbReference type="InterPro" id="IPR002686">
    <property type="entry name" value="Transposase_17"/>
</dbReference>
<reference evidence="2 3" key="1">
    <citation type="submission" date="2023-06" db="EMBL/GenBank/DDBJ databases">
        <title>Sporosarcina sp. nov., isolated from Korean traditional fermented seafood 'Jeotgal'.</title>
        <authorList>
            <person name="Yang A.I."/>
            <person name="Shin N.-R."/>
        </authorList>
    </citation>
    <scope>NUCLEOTIDE SEQUENCE [LARGE SCALE GENOMIC DNA]</scope>
    <source>
        <strain evidence="2 3">KCTC43456</strain>
    </source>
</reference>
<evidence type="ECO:0000313" key="3">
    <source>
        <dbReference type="Proteomes" id="UP001271648"/>
    </source>
</evidence>
<keyword evidence="3" id="KW-1185">Reference proteome</keyword>
<dbReference type="Proteomes" id="UP001271648">
    <property type="component" value="Unassembled WGS sequence"/>
</dbReference>
<dbReference type="InterPro" id="IPR036515">
    <property type="entry name" value="Transposase_17_sf"/>
</dbReference>
<gene>
    <name evidence="2" type="ORF">QTL97_04795</name>
</gene>
<dbReference type="RefSeq" id="WP_317940326.1">
    <property type="nucleotide sequence ID" value="NZ_JAUBDJ010000002.1"/>
</dbReference>
<sequence length="192" mass="23491">MANKKRDWHPNGFYHIIVRGNNRQNIFNTERDMYEYFRNLNFVNSKYPFELYAYCIMSNHVHLLMRSPIVPLGKIMMRLNRRYSDYYRKKYNYVGQIYQNRYYSKEIVDPIGLLNVGSYIHRNPIETKEPMVDSMEQYRYSSYQYYFYEQKSPHAFLDLKLLPSLLPVGWEKTGREYARYCRERGEELSESR</sequence>
<dbReference type="GO" id="GO:0006313">
    <property type="term" value="P:DNA transposition"/>
    <property type="evidence" value="ECO:0007669"/>
    <property type="project" value="InterPro"/>
</dbReference>
<dbReference type="AlphaFoldDB" id="A0AAW9A9C7"/>
<dbReference type="SUPFAM" id="SSF143422">
    <property type="entry name" value="Transposase IS200-like"/>
    <property type="match status" value="1"/>
</dbReference>
<dbReference type="GO" id="GO:0003677">
    <property type="term" value="F:DNA binding"/>
    <property type="evidence" value="ECO:0007669"/>
    <property type="project" value="InterPro"/>
</dbReference>
<accession>A0AAW9A9C7</accession>
<dbReference type="Gene3D" id="3.30.70.1290">
    <property type="entry name" value="Transposase IS200-like"/>
    <property type="match status" value="1"/>
</dbReference>
<dbReference type="PANTHER" id="PTHR34322">
    <property type="entry name" value="TRANSPOSASE, Y1_TNP DOMAIN-CONTAINING"/>
    <property type="match status" value="1"/>
</dbReference>